<gene>
    <name evidence="1" type="ORF">FBU59_000722</name>
</gene>
<name>A0ACC1JG25_9FUNG</name>
<accession>A0ACC1JG25</accession>
<dbReference type="Proteomes" id="UP001150603">
    <property type="component" value="Unassembled WGS sequence"/>
</dbReference>
<evidence type="ECO:0000313" key="2">
    <source>
        <dbReference type="Proteomes" id="UP001150603"/>
    </source>
</evidence>
<sequence length="479" mass="51544">MPAIAEHFGALSSVNWIATSFLLASTALQPLYGRLSDIFGRIETLVVGLVIFLIGSAVSGAATTLTMLIAGRAVQGLGASALMSLVMVIVADITIERERGKLSSVFGSVWAISSVLGPVLGGVFTDSKAGWRWVFYFSLPVGAVAGICVALFLRLPRPQGSLMEKLRRVDFFGIVVLVIGVVMFLLALSFGGKEYAWSSPTVICLLVFGIVVILAFVVIEWKIPSEPIMPMRLFRNRNVGLMLVLNIFLGAVVFGPTFYIPIYFSVVKNTSAIGSGLRLLPFMLPITFCSIFCGIFTSKTGRYRELIWFGGAITTLGIGLLALLNENSSTGAGIGILIVSGIGVGFCLQPTMIALQTAAEPRDMATATTLFVSVRTLGGTISLAIFQAVLQNSIKPKLLALSQQFPEYATHIVATIDRQSTIYSPGIPEDLRDDIIVAYVHALRLVFYTMIPFAAMILVCTVPAKHVPLKTQMTKTISE</sequence>
<keyword evidence="2" id="KW-1185">Reference proteome</keyword>
<protein>
    <submittedName>
        <fullName evidence="1">Uncharacterized protein</fullName>
    </submittedName>
</protein>
<comment type="caution">
    <text evidence="1">The sequence shown here is derived from an EMBL/GenBank/DDBJ whole genome shotgun (WGS) entry which is preliminary data.</text>
</comment>
<evidence type="ECO:0000313" key="1">
    <source>
        <dbReference type="EMBL" id="KAJ1950356.1"/>
    </source>
</evidence>
<proteinExistence type="predicted"/>
<organism evidence="1 2">
    <name type="scientific">Linderina macrospora</name>
    <dbReference type="NCBI Taxonomy" id="4868"/>
    <lineage>
        <taxon>Eukaryota</taxon>
        <taxon>Fungi</taxon>
        <taxon>Fungi incertae sedis</taxon>
        <taxon>Zoopagomycota</taxon>
        <taxon>Kickxellomycotina</taxon>
        <taxon>Kickxellomycetes</taxon>
        <taxon>Kickxellales</taxon>
        <taxon>Kickxellaceae</taxon>
        <taxon>Linderina</taxon>
    </lineage>
</organism>
<dbReference type="EMBL" id="JANBPW010000222">
    <property type="protein sequence ID" value="KAJ1950356.1"/>
    <property type="molecule type" value="Genomic_DNA"/>
</dbReference>
<reference evidence="1" key="1">
    <citation type="submission" date="2022-07" db="EMBL/GenBank/DDBJ databases">
        <title>Phylogenomic reconstructions and comparative analyses of Kickxellomycotina fungi.</title>
        <authorList>
            <person name="Reynolds N.K."/>
            <person name="Stajich J.E."/>
            <person name="Barry K."/>
            <person name="Grigoriev I.V."/>
            <person name="Crous P."/>
            <person name="Smith M.E."/>
        </authorList>
    </citation>
    <scope>NUCLEOTIDE SEQUENCE</scope>
    <source>
        <strain evidence="1">NRRL 5244</strain>
    </source>
</reference>